<dbReference type="InterPro" id="IPR009737">
    <property type="entry name" value="Aim32/Apd1-like"/>
</dbReference>
<gene>
    <name evidence="1" type="ORF">MKW94_001195</name>
</gene>
<evidence type="ECO:0000313" key="2">
    <source>
        <dbReference type="Proteomes" id="UP001177140"/>
    </source>
</evidence>
<sequence>MASEINAEEISSSITDPLSVPSAEEFKSNAITVVEDAVEDDEFRLQRSEILGRVRGDTLDLYHRHVFLVYKNVEKWKETIKKCHADVEKDSLPGCLAAALKSNADKTSIKTHMTLCEGPSGTYSSDGDVFVFPEMVKYRGLTNDDVDKFVEDVLVNGKDWVSGLVEQLEGSYVFVCAHAPRHMRCGVCGPQLFEKLKEEIEKREGTKNRVFVAPCSHIGGHKYGGVMIMFTRSSTGDVTGQLYGNATLEDLPSMLQEDVTEVQWRYVNASLEDILAMLQLYRPTEMGGVNQRGQKLAVPIEVVNPNLKVIADLEASIVQMAREKADVILSLPNKDWIDKNDASYVKRVLCFLVTLRCILKQNGFKSHMVSTNLKEKAEKDLKKPSISAAAYQQQIEN</sequence>
<comment type="caution">
    <text evidence="1">The sequence shown here is derived from an EMBL/GenBank/DDBJ whole genome shotgun (WGS) entry which is preliminary data.</text>
</comment>
<dbReference type="Pfam" id="PF06999">
    <property type="entry name" value="Suc_Fer-like"/>
    <property type="match status" value="1"/>
</dbReference>
<dbReference type="PANTHER" id="PTHR31902:SF10">
    <property type="entry name" value="SUCRASE_FERREDOXIN-LIKE FAMILY PROTEIN"/>
    <property type="match status" value="1"/>
</dbReference>
<evidence type="ECO:0000313" key="1">
    <source>
        <dbReference type="EMBL" id="MCL7047573.1"/>
    </source>
</evidence>
<dbReference type="EMBL" id="JAJJMA010294473">
    <property type="protein sequence ID" value="MCL7047573.1"/>
    <property type="molecule type" value="Genomic_DNA"/>
</dbReference>
<name>A0AA41VUS1_PAPNU</name>
<reference evidence="1" key="1">
    <citation type="submission" date="2022-03" db="EMBL/GenBank/DDBJ databases">
        <title>A functionally conserved STORR gene fusion in Papaver species that diverged 16.8 million years ago.</title>
        <authorList>
            <person name="Catania T."/>
        </authorList>
    </citation>
    <scope>NUCLEOTIDE SEQUENCE</scope>
    <source>
        <strain evidence="1">S-191538</strain>
    </source>
</reference>
<protein>
    <submittedName>
        <fullName evidence="1">Uncharacterized protein</fullName>
    </submittedName>
</protein>
<dbReference type="SUPFAM" id="SSF52833">
    <property type="entry name" value="Thioredoxin-like"/>
    <property type="match status" value="1"/>
</dbReference>
<dbReference type="PANTHER" id="PTHR31902">
    <property type="entry name" value="ACTIN PATCHES DISTAL PROTEIN 1"/>
    <property type="match status" value="1"/>
</dbReference>
<dbReference type="Proteomes" id="UP001177140">
    <property type="component" value="Unassembled WGS sequence"/>
</dbReference>
<dbReference type="CDD" id="cd03062">
    <property type="entry name" value="TRX_Fd_Sucrase"/>
    <property type="match status" value="1"/>
</dbReference>
<proteinExistence type="predicted"/>
<dbReference type="InterPro" id="IPR036249">
    <property type="entry name" value="Thioredoxin-like_sf"/>
</dbReference>
<keyword evidence="2" id="KW-1185">Reference proteome</keyword>
<dbReference type="Gene3D" id="3.40.30.10">
    <property type="entry name" value="Glutaredoxin"/>
    <property type="match status" value="1"/>
</dbReference>
<accession>A0AA41VUS1</accession>
<feature type="non-terminal residue" evidence="1">
    <location>
        <position position="1"/>
    </location>
</feature>
<dbReference type="AlphaFoldDB" id="A0AA41VUS1"/>
<organism evidence="1 2">
    <name type="scientific">Papaver nudicaule</name>
    <name type="common">Iceland poppy</name>
    <dbReference type="NCBI Taxonomy" id="74823"/>
    <lineage>
        <taxon>Eukaryota</taxon>
        <taxon>Viridiplantae</taxon>
        <taxon>Streptophyta</taxon>
        <taxon>Embryophyta</taxon>
        <taxon>Tracheophyta</taxon>
        <taxon>Spermatophyta</taxon>
        <taxon>Magnoliopsida</taxon>
        <taxon>Ranunculales</taxon>
        <taxon>Papaveraceae</taxon>
        <taxon>Papaveroideae</taxon>
        <taxon>Papaver</taxon>
    </lineage>
</organism>